<feature type="region of interest" description="Disordered" evidence="1">
    <location>
        <begin position="1"/>
        <end position="54"/>
    </location>
</feature>
<feature type="region of interest" description="Disordered" evidence="1">
    <location>
        <begin position="95"/>
        <end position="128"/>
    </location>
</feature>
<dbReference type="RefSeq" id="WP_308711948.1">
    <property type="nucleotide sequence ID" value="NZ_JAVHUY010000007.1"/>
</dbReference>
<comment type="caution">
    <text evidence="2">The sequence shown here is derived from an EMBL/GenBank/DDBJ whole genome shotgun (WGS) entry which is preliminary data.</text>
</comment>
<gene>
    <name evidence="2" type="ORF">RB614_09105</name>
</gene>
<dbReference type="Proteomes" id="UP001230908">
    <property type="component" value="Unassembled WGS sequence"/>
</dbReference>
<reference evidence="2 3" key="1">
    <citation type="submission" date="2023-08" db="EMBL/GenBank/DDBJ databases">
        <title>Phytohabitans sansha sp. nov., isolated from marine sediment.</title>
        <authorList>
            <person name="Zhao Y."/>
            <person name="Yi K."/>
        </authorList>
    </citation>
    <scope>NUCLEOTIDE SEQUENCE [LARGE SCALE GENOMIC DNA]</scope>
    <source>
        <strain evidence="2 3">ZYX-F-186</strain>
    </source>
</reference>
<feature type="compositionally biased region" description="Low complexity" evidence="1">
    <location>
        <begin position="103"/>
        <end position="117"/>
    </location>
</feature>
<evidence type="ECO:0008006" key="4">
    <source>
        <dbReference type="Google" id="ProtNLM"/>
    </source>
</evidence>
<feature type="compositionally biased region" description="Basic and acidic residues" evidence="1">
    <location>
        <begin position="118"/>
        <end position="128"/>
    </location>
</feature>
<accession>A0ABU0ZC98</accession>
<evidence type="ECO:0000313" key="2">
    <source>
        <dbReference type="EMBL" id="MDQ7904677.1"/>
    </source>
</evidence>
<sequence>MIHTVVPAAHPADRRPAPPPQTTAGEAPARLDRQEPGDPPQPSPGSDVDDAGQVVRFPDLTGIALADMSSVDRSILVDALQRVLRSVSEPGEAYAAHGNTLDVPAAVAQPRRAPPQQDGRHLRTQVDQ</sequence>
<organism evidence="2 3">
    <name type="scientific">Phytohabitans maris</name>
    <dbReference type="NCBI Taxonomy" id="3071409"/>
    <lineage>
        <taxon>Bacteria</taxon>
        <taxon>Bacillati</taxon>
        <taxon>Actinomycetota</taxon>
        <taxon>Actinomycetes</taxon>
        <taxon>Micromonosporales</taxon>
        <taxon>Micromonosporaceae</taxon>
    </lineage>
</organism>
<keyword evidence="3" id="KW-1185">Reference proteome</keyword>
<name>A0ABU0ZC98_9ACTN</name>
<evidence type="ECO:0000313" key="3">
    <source>
        <dbReference type="Proteomes" id="UP001230908"/>
    </source>
</evidence>
<protein>
    <recommendedName>
        <fullName evidence="4">FXSXX-COOH protein</fullName>
    </recommendedName>
</protein>
<proteinExistence type="predicted"/>
<dbReference type="EMBL" id="JAVHUY010000007">
    <property type="protein sequence ID" value="MDQ7904677.1"/>
    <property type="molecule type" value="Genomic_DNA"/>
</dbReference>
<evidence type="ECO:0000256" key="1">
    <source>
        <dbReference type="SAM" id="MobiDB-lite"/>
    </source>
</evidence>